<reference evidence="1 2" key="1">
    <citation type="submission" date="2014-06" db="EMBL/GenBank/DDBJ databases">
        <authorList>
            <consortium name="DOE Joint Genome Institute"/>
            <person name="Kuo A."/>
            <person name="Kohler A."/>
            <person name="Nagy L.G."/>
            <person name="Floudas D."/>
            <person name="Copeland A."/>
            <person name="Barry K.W."/>
            <person name="Cichocki N."/>
            <person name="Veneault-Fourrey C."/>
            <person name="LaButti K."/>
            <person name="Lindquist E.A."/>
            <person name="Lipzen A."/>
            <person name="Lundell T."/>
            <person name="Morin E."/>
            <person name="Murat C."/>
            <person name="Sun H."/>
            <person name="Tunlid A."/>
            <person name="Henrissat B."/>
            <person name="Grigoriev I.V."/>
            <person name="Hibbett D.S."/>
            <person name="Martin F."/>
            <person name="Nordberg H.P."/>
            <person name="Cantor M.N."/>
            <person name="Hua S.X."/>
        </authorList>
    </citation>
    <scope>NUCLEOTIDE SEQUENCE [LARGE SCALE GENOMIC DNA]</scope>
    <source>
        <strain evidence="1 2">ATCC 200175</strain>
    </source>
</reference>
<sequence length="92" mass="10217">MNSEERTSRIVQTPACSILQHPADIPAAPSQRRVSFPLVGIRYVSRKCLGSAVFPWPSEHNNVRTCLRLNSGVPCADVNSSMIALPWDPMRK</sequence>
<proteinExistence type="predicted"/>
<evidence type="ECO:0000313" key="1">
    <source>
        <dbReference type="EMBL" id="KIJ07431.1"/>
    </source>
</evidence>
<protein>
    <submittedName>
        <fullName evidence="1">Uncharacterized protein</fullName>
    </submittedName>
</protein>
<organism evidence="1 2">
    <name type="scientific">Paxillus involutus ATCC 200175</name>
    <dbReference type="NCBI Taxonomy" id="664439"/>
    <lineage>
        <taxon>Eukaryota</taxon>
        <taxon>Fungi</taxon>
        <taxon>Dikarya</taxon>
        <taxon>Basidiomycota</taxon>
        <taxon>Agaricomycotina</taxon>
        <taxon>Agaricomycetes</taxon>
        <taxon>Agaricomycetidae</taxon>
        <taxon>Boletales</taxon>
        <taxon>Paxilineae</taxon>
        <taxon>Paxillaceae</taxon>
        <taxon>Paxillus</taxon>
    </lineage>
</organism>
<evidence type="ECO:0000313" key="2">
    <source>
        <dbReference type="Proteomes" id="UP000053647"/>
    </source>
</evidence>
<dbReference type="AlphaFoldDB" id="A0A0C9TJB2"/>
<gene>
    <name evidence="1" type="ORF">PAXINDRAFT_173491</name>
</gene>
<name>A0A0C9TJB2_PAXIN</name>
<accession>A0A0C9TJB2</accession>
<dbReference type="EMBL" id="KN819892">
    <property type="protein sequence ID" value="KIJ07431.1"/>
    <property type="molecule type" value="Genomic_DNA"/>
</dbReference>
<reference evidence="2" key="2">
    <citation type="submission" date="2015-01" db="EMBL/GenBank/DDBJ databases">
        <title>Evolutionary Origins and Diversification of the Mycorrhizal Mutualists.</title>
        <authorList>
            <consortium name="DOE Joint Genome Institute"/>
            <consortium name="Mycorrhizal Genomics Consortium"/>
            <person name="Kohler A."/>
            <person name="Kuo A."/>
            <person name="Nagy L.G."/>
            <person name="Floudas D."/>
            <person name="Copeland A."/>
            <person name="Barry K.W."/>
            <person name="Cichocki N."/>
            <person name="Veneault-Fourrey C."/>
            <person name="LaButti K."/>
            <person name="Lindquist E.A."/>
            <person name="Lipzen A."/>
            <person name="Lundell T."/>
            <person name="Morin E."/>
            <person name="Murat C."/>
            <person name="Riley R."/>
            <person name="Ohm R."/>
            <person name="Sun H."/>
            <person name="Tunlid A."/>
            <person name="Henrissat B."/>
            <person name="Grigoriev I.V."/>
            <person name="Hibbett D.S."/>
            <person name="Martin F."/>
        </authorList>
    </citation>
    <scope>NUCLEOTIDE SEQUENCE [LARGE SCALE GENOMIC DNA]</scope>
    <source>
        <strain evidence="2">ATCC 200175</strain>
    </source>
</reference>
<dbReference type="Proteomes" id="UP000053647">
    <property type="component" value="Unassembled WGS sequence"/>
</dbReference>
<dbReference type="HOGENOM" id="CLU_2413912_0_0_1"/>
<keyword evidence="2" id="KW-1185">Reference proteome</keyword>